<gene>
    <name evidence="2" type="ORF">TARUN_2161</name>
</gene>
<feature type="transmembrane region" description="Helical" evidence="1">
    <location>
        <begin position="119"/>
        <end position="140"/>
    </location>
</feature>
<dbReference type="OrthoDB" id="529273at2759"/>
<evidence type="ECO:0000256" key="1">
    <source>
        <dbReference type="SAM" id="Phobius"/>
    </source>
</evidence>
<dbReference type="STRING" id="490622.A0A395NVM3"/>
<proteinExistence type="predicted"/>
<keyword evidence="3" id="KW-1185">Reference proteome</keyword>
<organism evidence="2 3">
    <name type="scientific">Trichoderma arundinaceum</name>
    <dbReference type="NCBI Taxonomy" id="490622"/>
    <lineage>
        <taxon>Eukaryota</taxon>
        <taxon>Fungi</taxon>
        <taxon>Dikarya</taxon>
        <taxon>Ascomycota</taxon>
        <taxon>Pezizomycotina</taxon>
        <taxon>Sordariomycetes</taxon>
        <taxon>Hypocreomycetidae</taxon>
        <taxon>Hypocreales</taxon>
        <taxon>Hypocreaceae</taxon>
        <taxon>Trichoderma</taxon>
    </lineage>
</organism>
<comment type="caution">
    <text evidence="2">The sequence shown here is derived from an EMBL/GenBank/DDBJ whole genome shotgun (WGS) entry which is preliminary data.</text>
</comment>
<sequence length="600" mass="65083">MALSKRNNAFLSFFSSGHVSFLALILTTPISALLLYWSLNNVLFSGSLLDLIESNRPTVQFAVQLIANLLSLCQVLVLCRLINYGVRRHLASNSMRLDTLRAWIDAMDPRIDFGLPIHFLLPLSVFVALSMILSALWAAALTPVELWKGVSQTVIIPSWENSTFLKEYPSEIGSEGETVQNLKGRFSYSVGNQLLGSLLGSASSATPIDGSPRVHEKMDKSKLTYIGRSYGIGSSAGLVDGDILGNNLALGYAFQETGYNADIKCIYNASSEFTLSPTVVDLVFAASGPLPDSDSGAEYSDYIGHNMNRIVAVGVAHFANASADVYPPRRYLAFAAGSNYGFLDKVQCEIDFVPARFNVTVDLKGQNVTVKATHDTAVEDINPSRRLKGTVMRQFELIANDETNLYISTVGSAFNASITDFRTFADSSSSSSQWTEKEIVLAAVENSITAMTDDMLGAYAAAQLMVGNLTQSTNTTVRVSAIAFGGTKYSIAVFTVNIVVILLLLIEVVRTKGWKGLPDFDVADVRHLVIAASEGGMELGSFAFGRRRDSIGDISIRYEQLRGSRFAIVADCDTEDTAMIEHVGFVMARKASVAESDNTL</sequence>
<keyword evidence="1" id="KW-0812">Transmembrane</keyword>
<keyword evidence="1" id="KW-0472">Membrane</keyword>
<accession>A0A395NVM3</accession>
<keyword evidence="1" id="KW-1133">Transmembrane helix</keyword>
<reference evidence="2 3" key="1">
    <citation type="journal article" date="2018" name="PLoS Pathog.">
        <title>Evolution of structural diversity of trichothecenes, a family of toxins produced by plant pathogenic and entomopathogenic fungi.</title>
        <authorList>
            <person name="Proctor R.H."/>
            <person name="McCormick S.P."/>
            <person name="Kim H.S."/>
            <person name="Cardoza R.E."/>
            <person name="Stanley A.M."/>
            <person name="Lindo L."/>
            <person name="Kelly A."/>
            <person name="Brown D.W."/>
            <person name="Lee T."/>
            <person name="Vaughan M.M."/>
            <person name="Alexander N.J."/>
            <person name="Busman M."/>
            <person name="Gutierrez S."/>
        </authorList>
    </citation>
    <scope>NUCLEOTIDE SEQUENCE [LARGE SCALE GENOMIC DNA]</scope>
    <source>
        <strain evidence="2 3">IBT 40837</strain>
    </source>
</reference>
<evidence type="ECO:0000313" key="2">
    <source>
        <dbReference type="EMBL" id="RFU80043.1"/>
    </source>
</evidence>
<evidence type="ECO:0000313" key="3">
    <source>
        <dbReference type="Proteomes" id="UP000266272"/>
    </source>
</evidence>
<feature type="transmembrane region" description="Helical" evidence="1">
    <location>
        <begin position="21"/>
        <end position="39"/>
    </location>
</feature>
<name>A0A395NVM3_TRIAR</name>
<feature type="transmembrane region" description="Helical" evidence="1">
    <location>
        <begin position="59"/>
        <end position="79"/>
    </location>
</feature>
<dbReference type="Proteomes" id="UP000266272">
    <property type="component" value="Unassembled WGS sequence"/>
</dbReference>
<dbReference type="AlphaFoldDB" id="A0A395NVM3"/>
<protein>
    <submittedName>
        <fullName evidence="2">Uncharacterized protein</fullName>
    </submittedName>
</protein>
<dbReference type="EMBL" id="PXOA01000127">
    <property type="protein sequence ID" value="RFU80043.1"/>
    <property type="molecule type" value="Genomic_DNA"/>
</dbReference>
<feature type="transmembrane region" description="Helical" evidence="1">
    <location>
        <begin position="489"/>
        <end position="509"/>
    </location>
</feature>